<keyword evidence="5" id="KW-0573">Peptidoglycan synthesis</keyword>
<dbReference type="PANTHER" id="PTHR21581:SF33">
    <property type="entry name" value="D-ALANYL-D-ALANINE CARBOXYPEPTIDASE DACB"/>
    <property type="match status" value="1"/>
</dbReference>
<evidence type="ECO:0000256" key="2">
    <source>
        <dbReference type="ARBA" id="ARBA00022729"/>
    </source>
</evidence>
<feature type="active site" evidence="7">
    <location>
        <position position="149"/>
    </location>
</feature>
<comment type="caution">
    <text evidence="11">The sequence shown here is derived from an EMBL/GenBank/DDBJ whole genome shotgun (WGS) entry which is preliminary data.</text>
</comment>
<dbReference type="GO" id="GO:0009252">
    <property type="term" value="P:peptidoglycan biosynthetic process"/>
    <property type="evidence" value="ECO:0007669"/>
    <property type="project" value="UniProtKB-KW"/>
</dbReference>
<dbReference type="SUPFAM" id="SSF56601">
    <property type="entry name" value="beta-lactamase/transpeptidase-like"/>
    <property type="match status" value="1"/>
</dbReference>
<evidence type="ECO:0000313" key="12">
    <source>
        <dbReference type="Proteomes" id="UP000253090"/>
    </source>
</evidence>
<evidence type="ECO:0000256" key="4">
    <source>
        <dbReference type="ARBA" id="ARBA00022960"/>
    </source>
</evidence>
<keyword evidence="12" id="KW-1185">Reference proteome</keyword>
<dbReference type="Pfam" id="PF00768">
    <property type="entry name" value="Peptidase_S11"/>
    <property type="match status" value="1"/>
</dbReference>
<dbReference type="Proteomes" id="UP000253090">
    <property type="component" value="Unassembled WGS sequence"/>
</dbReference>
<comment type="similarity">
    <text evidence="1 9">Belongs to the peptidase S11 family.</text>
</comment>
<evidence type="ECO:0000256" key="5">
    <source>
        <dbReference type="ARBA" id="ARBA00022984"/>
    </source>
</evidence>
<protein>
    <submittedName>
        <fullName evidence="11">D-alanyl-D-alanine carboxypeptidase-like protein</fullName>
    </submittedName>
</protein>
<keyword evidence="4" id="KW-0133">Cell shape</keyword>
<evidence type="ECO:0000256" key="9">
    <source>
        <dbReference type="RuleBase" id="RU004016"/>
    </source>
</evidence>
<evidence type="ECO:0000313" key="11">
    <source>
        <dbReference type="EMBL" id="RCX17035.1"/>
    </source>
</evidence>
<dbReference type="GO" id="GO:0006508">
    <property type="term" value="P:proteolysis"/>
    <property type="evidence" value="ECO:0007669"/>
    <property type="project" value="InterPro"/>
</dbReference>
<keyword evidence="11" id="KW-0121">Carboxypeptidase</keyword>
<reference evidence="11 12" key="1">
    <citation type="submission" date="2018-07" db="EMBL/GenBank/DDBJ databases">
        <title>Genomic Encyclopedia of Type Strains, Phase III (KMG-III): the genomes of soil and plant-associated and newly described type strains.</title>
        <authorList>
            <person name="Whitman W."/>
        </authorList>
    </citation>
    <scope>NUCLEOTIDE SEQUENCE [LARGE SCALE GENOMIC DNA]</scope>
    <source>
        <strain evidence="11 12">CECT 8333</strain>
    </source>
</reference>
<keyword evidence="2" id="KW-0732">Signal</keyword>
<keyword evidence="6" id="KW-0961">Cell wall biogenesis/degradation</keyword>
<evidence type="ECO:0000259" key="10">
    <source>
        <dbReference type="Pfam" id="PF00768"/>
    </source>
</evidence>
<dbReference type="GO" id="GO:0009002">
    <property type="term" value="F:serine-type D-Ala-D-Ala carboxypeptidase activity"/>
    <property type="evidence" value="ECO:0007669"/>
    <property type="project" value="InterPro"/>
</dbReference>
<feature type="binding site" evidence="8">
    <location>
        <position position="271"/>
    </location>
    <ligand>
        <name>substrate</name>
    </ligand>
</feature>
<dbReference type="PRINTS" id="PR00725">
    <property type="entry name" value="DADACBPTASE1"/>
</dbReference>
<dbReference type="AlphaFoldDB" id="A0A369B6S8"/>
<evidence type="ECO:0000256" key="1">
    <source>
        <dbReference type="ARBA" id="ARBA00007164"/>
    </source>
</evidence>
<organism evidence="11 12">
    <name type="scientific">Fontibacillus phaseoli</name>
    <dbReference type="NCBI Taxonomy" id="1416533"/>
    <lineage>
        <taxon>Bacteria</taxon>
        <taxon>Bacillati</taxon>
        <taxon>Bacillota</taxon>
        <taxon>Bacilli</taxon>
        <taxon>Bacillales</taxon>
        <taxon>Paenibacillaceae</taxon>
        <taxon>Fontibacillus</taxon>
    </lineage>
</organism>
<gene>
    <name evidence="11" type="ORF">DFP94_11096</name>
</gene>
<evidence type="ECO:0000256" key="6">
    <source>
        <dbReference type="ARBA" id="ARBA00023316"/>
    </source>
</evidence>
<dbReference type="GO" id="GO:0008360">
    <property type="term" value="P:regulation of cell shape"/>
    <property type="evidence" value="ECO:0007669"/>
    <property type="project" value="UniProtKB-KW"/>
</dbReference>
<proteinExistence type="inferred from homology"/>
<evidence type="ECO:0000256" key="8">
    <source>
        <dbReference type="PIRSR" id="PIRSR618044-2"/>
    </source>
</evidence>
<dbReference type="InterPro" id="IPR012338">
    <property type="entry name" value="Beta-lactam/transpept-like"/>
</dbReference>
<feature type="active site" description="Acyl-ester intermediate" evidence="7">
    <location>
        <position position="92"/>
    </location>
</feature>
<dbReference type="InterPro" id="IPR001967">
    <property type="entry name" value="Peptidase_S11_N"/>
</dbReference>
<keyword evidence="3" id="KW-0378">Hydrolase</keyword>
<accession>A0A369B6S8</accession>
<dbReference type="Gene3D" id="3.40.710.10">
    <property type="entry name" value="DD-peptidase/beta-lactamase superfamily"/>
    <property type="match status" value="1"/>
</dbReference>
<sequence length="319" mass="35517">MGNQEGLAVLFRKKRYIVLLLIILIFLFHDKLSFQNVQKHGNALIDRVEQTWRGLKTPELAGVEGQAVLIMDRDTRELLYSDHGKKKMYPASTTKILTALILLKKSAPDDEVTVGDEVLLRTPDESSAGLVPGEKLTVRDLTAAMMLPSGNDAARTAAAYITELETGERQSPEQAIAYFAKLMNEKAKELGAVNSHFVNPHGLHDPDHYSTAYDMALIAREAMNLEVFNELVGETEYAADLEGQGDHLFQNRNKLLNSNGEWYFQGANGVKTGYTEKAGYCLVGSAVREERELITVVLHSTEQGVWSDTVKLLDYGFRI</sequence>
<evidence type="ECO:0000256" key="7">
    <source>
        <dbReference type="PIRSR" id="PIRSR618044-1"/>
    </source>
</evidence>
<feature type="domain" description="Peptidase S11 D-alanyl-D-alanine carboxypeptidase A N-terminal" evidence="10">
    <location>
        <begin position="61"/>
        <end position="300"/>
    </location>
</feature>
<dbReference type="InterPro" id="IPR018044">
    <property type="entry name" value="Peptidase_S11"/>
</dbReference>
<dbReference type="PANTHER" id="PTHR21581">
    <property type="entry name" value="D-ALANYL-D-ALANINE CARBOXYPEPTIDASE"/>
    <property type="match status" value="1"/>
</dbReference>
<dbReference type="GO" id="GO:0071555">
    <property type="term" value="P:cell wall organization"/>
    <property type="evidence" value="ECO:0007669"/>
    <property type="project" value="UniProtKB-KW"/>
</dbReference>
<evidence type="ECO:0000256" key="3">
    <source>
        <dbReference type="ARBA" id="ARBA00022801"/>
    </source>
</evidence>
<dbReference type="EMBL" id="QPJW01000010">
    <property type="protein sequence ID" value="RCX17035.1"/>
    <property type="molecule type" value="Genomic_DNA"/>
</dbReference>
<name>A0A369B6S8_9BACL</name>
<feature type="active site" description="Proton acceptor" evidence="7">
    <location>
        <position position="95"/>
    </location>
</feature>
<keyword evidence="11" id="KW-0645">Protease</keyword>